<gene>
    <name evidence="1" type="ORF">EG68_10393</name>
</gene>
<accession>A0A8S9YSD4</accession>
<organism evidence="1 2">
    <name type="scientific">Paragonimus skrjabini miyazakii</name>
    <dbReference type="NCBI Taxonomy" id="59628"/>
    <lineage>
        <taxon>Eukaryota</taxon>
        <taxon>Metazoa</taxon>
        <taxon>Spiralia</taxon>
        <taxon>Lophotrochozoa</taxon>
        <taxon>Platyhelminthes</taxon>
        <taxon>Trematoda</taxon>
        <taxon>Digenea</taxon>
        <taxon>Plagiorchiida</taxon>
        <taxon>Troglotremata</taxon>
        <taxon>Troglotrematidae</taxon>
        <taxon>Paragonimus</taxon>
    </lineage>
</organism>
<keyword evidence="2" id="KW-1185">Reference proteome</keyword>
<dbReference type="OrthoDB" id="10387740at2759"/>
<proteinExistence type="predicted"/>
<dbReference type="Proteomes" id="UP000822476">
    <property type="component" value="Unassembled WGS sequence"/>
</dbReference>
<dbReference type="AlphaFoldDB" id="A0A8S9YSD4"/>
<name>A0A8S9YSD4_9TREM</name>
<evidence type="ECO:0000313" key="1">
    <source>
        <dbReference type="EMBL" id="KAF7245307.1"/>
    </source>
</evidence>
<dbReference type="EMBL" id="JTDE01006149">
    <property type="protein sequence ID" value="KAF7245307.1"/>
    <property type="molecule type" value="Genomic_DNA"/>
</dbReference>
<evidence type="ECO:0000313" key="2">
    <source>
        <dbReference type="Proteomes" id="UP000822476"/>
    </source>
</evidence>
<sequence>MTIFLASVPEKSIGPHILSFLSEEAARMFRTAGVRPTAPAPVIWETLRQLFEKLELPAVYRERFFSRRQRPEELVNSFLKDLRELAPKAFKQLNPFE</sequence>
<reference evidence="1" key="1">
    <citation type="submission" date="2019-07" db="EMBL/GenBank/DDBJ databases">
        <title>Annotation for the trematode Paragonimus miyazaki's.</title>
        <authorList>
            <person name="Choi Y.-J."/>
        </authorList>
    </citation>
    <scope>NUCLEOTIDE SEQUENCE</scope>
    <source>
        <strain evidence="1">Japan</strain>
    </source>
</reference>
<protein>
    <submittedName>
        <fullName evidence="1">Uncharacterized protein</fullName>
    </submittedName>
</protein>
<comment type="caution">
    <text evidence="1">The sequence shown here is derived from an EMBL/GenBank/DDBJ whole genome shotgun (WGS) entry which is preliminary data.</text>
</comment>